<keyword evidence="5" id="KW-0479">Metal-binding</keyword>
<evidence type="ECO:0000256" key="4">
    <source>
        <dbReference type="ARBA" id="ARBA00022722"/>
    </source>
</evidence>
<protein>
    <recommendedName>
        <fullName evidence="8">DDE Tnp4 domain-containing protein</fullName>
    </recommendedName>
</protein>
<dbReference type="Pfam" id="PF13359">
    <property type="entry name" value="DDE_Tnp_4"/>
    <property type="match status" value="1"/>
</dbReference>
<dbReference type="InterPro" id="IPR027806">
    <property type="entry name" value="HARBI1_dom"/>
</dbReference>
<evidence type="ECO:0000256" key="7">
    <source>
        <dbReference type="ARBA" id="ARBA00023242"/>
    </source>
</evidence>
<dbReference type="GO" id="GO:0016787">
    <property type="term" value="F:hydrolase activity"/>
    <property type="evidence" value="ECO:0007669"/>
    <property type="project" value="UniProtKB-KW"/>
</dbReference>
<feature type="domain" description="DDE Tnp4" evidence="8">
    <location>
        <begin position="34"/>
        <end position="164"/>
    </location>
</feature>
<keyword evidence="4" id="KW-0540">Nuclease</keyword>
<evidence type="ECO:0000256" key="1">
    <source>
        <dbReference type="ARBA" id="ARBA00001968"/>
    </source>
</evidence>
<dbReference type="GO" id="GO:0004518">
    <property type="term" value="F:nuclease activity"/>
    <property type="evidence" value="ECO:0007669"/>
    <property type="project" value="UniProtKB-KW"/>
</dbReference>
<reference evidence="9 10" key="1">
    <citation type="journal article" date="2024" name="Insects">
        <title>An Improved Chromosome-Level Genome Assembly of the Firefly Pyrocoelia pectoralis.</title>
        <authorList>
            <person name="Fu X."/>
            <person name="Meyer-Rochow V.B."/>
            <person name="Ballantyne L."/>
            <person name="Zhu X."/>
        </authorList>
    </citation>
    <scope>NUCLEOTIDE SEQUENCE [LARGE SCALE GENOMIC DNA]</scope>
    <source>
        <strain evidence="9">XCY_ONT2</strain>
    </source>
</reference>
<evidence type="ECO:0000256" key="5">
    <source>
        <dbReference type="ARBA" id="ARBA00022723"/>
    </source>
</evidence>
<proteinExistence type="inferred from homology"/>
<evidence type="ECO:0000256" key="6">
    <source>
        <dbReference type="ARBA" id="ARBA00022801"/>
    </source>
</evidence>
<dbReference type="AlphaFoldDB" id="A0AAN7ZMV2"/>
<dbReference type="GO" id="GO:0046872">
    <property type="term" value="F:metal ion binding"/>
    <property type="evidence" value="ECO:0007669"/>
    <property type="project" value="UniProtKB-KW"/>
</dbReference>
<comment type="cofactor">
    <cofactor evidence="1">
        <name>a divalent metal cation</name>
        <dbReference type="ChEBI" id="CHEBI:60240"/>
    </cofactor>
</comment>
<dbReference type="EMBL" id="JAVRBK010000002">
    <property type="protein sequence ID" value="KAK5648352.1"/>
    <property type="molecule type" value="Genomic_DNA"/>
</dbReference>
<keyword evidence="10" id="KW-1185">Reference proteome</keyword>
<evidence type="ECO:0000259" key="8">
    <source>
        <dbReference type="Pfam" id="PF13359"/>
    </source>
</evidence>
<dbReference type="PANTHER" id="PTHR22930">
    <property type="match status" value="1"/>
</dbReference>
<keyword evidence="7" id="KW-0539">Nucleus</keyword>
<evidence type="ECO:0000313" key="10">
    <source>
        <dbReference type="Proteomes" id="UP001329430"/>
    </source>
</evidence>
<dbReference type="InterPro" id="IPR045249">
    <property type="entry name" value="HARBI1-like"/>
</dbReference>
<comment type="similarity">
    <text evidence="3">Belongs to the HARBI1 family.</text>
</comment>
<keyword evidence="6" id="KW-0378">Hydrolase</keyword>
<dbReference type="PANTHER" id="PTHR22930:SF292">
    <property type="entry name" value="DDE TNP4 DOMAIN-CONTAINING PROTEIN"/>
    <property type="match status" value="1"/>
</dbReference>
<comment type="caution">
    <text evidence="9">The sequence shown here is derived from an EMBL/GenBank/DDBJ whole genome shotgun (WGS) entry which is preliminary data.</text>
</comment>
<gene>
    <name evidence="9" type="ORF">RI129_003244</name>
</gene>
<name>A0AAN7ZMV2_9COLE</name>
<evidence type="ECO:0000256" key="3">
    <source>
        <dbReference type="ARBA" id="ARBA00006958"/>
    </source>
</evidence>
<evidence type="ECO:0000313" key="9">
    <source>
        <dbReference type="EMBL" id="KAK5648352.1"/>
    </source>
</evidence>
<dbReference type="Proteomes" id="UP001329430">
    <property type="component" value="Chromosome 2"/>
</dbReference>
<evidence type="ECO:0000256" key="2">
    <source>
        <dbReference type="ARBA" id="ARBA00004123"/>
    </source>
</evidence>
<sequence length="171" mass="19478">MHQFVRWPNMEQLPVIVRKFQTRSRGFPGVIGAIDGCHIPCKQPVGNAVDFYNRKGFHSIVLQGVCDDKGRFIDCFIGMPGRMHDARVFRNSVLFEQLRNGMLPAENHLIGDSAYPLSKFLMTSFRDNGHLSPAQVTFNTKLSSIRSIIERCFGMLKGKFRRLKHLDIIGL</sequence>
<comment type="subcellular location">
    <subcellularLocation>
        <location evidence="2">Nucleus</location>
    </subcellularLocation>
</comment>
<organism evidence="9 10">
    <name type="scientific">Pyrocoelia pectoralis</name>
    <dbReference type="NCBI Taxonomy" id="417401"/>
    <lineage>
        <taxon>Eukaryota</taxon>
        <taxon>Metazoa</taxon>
        <taxon>Ecdysozoa</taxon>
        <taxon>Arthropoda</taxon>
        <taxon>Hexapoda</taxon>
        <taxon>Insecta</taxon>
        <taxon>Pterygota</taxon>
        <taxon>Neoptera</taxon>
        <taxon>Endopterygota</taxon>
        <taxon>Coleoptera</taxon>
        <taxon>Polyphaga</taxon>
        <taxon>Elateriformia</taxon>
        <taxon>Elateroidea</taxon>
        <taxon>Lampyridae</taxon>
        <taxon>Lampyrinae</taxon>
        <taxon>Pyrocoelia</taxon>
    </lineage>
</organism>
<accession>A0AAN7ZMV2</accession>
<dbReference type="GO" id="GO:0005634">
    <property type="term" value="C:nucleus"/>
    <property type="evidence" value="ECO:0007669"/>
    <property type="project" value="UniProtKB-SubCell"/>
</dbReference>